<sequence>MLSITIMMFRFVLATRFSVKLDGLTTKEGEGISKRQSSLSA</sequence>
<keyword evidence="2" id="KW-1185">Reference proteome</keyword>
<dbReference type="EMBL" id="KK852999">
    <property type="protein sequence ID" value="KDR12686.1"/>
    <property type="molecule type" value="Genomic_DNA"/>
</dbReference>
<evidence type="ECO:0000313" key="1">
    <source>
        <dbReference type="EMBL" id="KDR12686.1"/>
    </source>
</evidence>
<dbReference type="Proteomes" id="UP000027135">
    <property type="component" value="Unassembled WGS sequence"/>
</dbReference>
<reference evidence="1 2" key="1">
    <citation type="journal article" date="2014" name="Nat. Commun.">
        <title>Molecular traces of alternative social organization in a termite genome.</title>
        <authorList>
            <person name="Terrapon N."/>
            <person name="Li C."/>
            <person name="Robertson H.M."/>
            <person name="Ji L."/>
            <person name="Meng X."/>
            <person name="Booth W."/>
            <person name="Chen Z."/>
            <person name="Childers C.P."/>
            <person name="Glastad K.M."/>
            <person name="Gokhale K."/>
            <person name="Gowin J."/>
            <person name="Gronenberg W."/>
            <person name="Hermansen R.A."/>
            <person name="Hu H."/>
            <person name="Hunt B.G."/>
            <person name="Huylmans A.K."/>
            <person name="Khalil S.M."/>
            <person name="Mitchell R.D."/>
            <person name="Munoz-Torres M.C."/>
            <person name="Mustard J.A."/>
            <person name="Pan H."/>
            <person name="Reese J.T."/>
            <person name="Scharf M.E."/>
            <person name="Sun F."/>
            <person name="Vogel H."/>
            <person name="Xiao J."/>
            <person name="Yang W."/>
            <person name="Yang Z."/>
            <person name="Yang Z."/>
            <person name="Zhou J."/>
            <person name="Zhu J."/>
            <person name="Brent C.S."/>
            <person name="Elsik C.G."/>
            <person name="Goodisman M.A."/>
            <person name="Liberles D.A."/>
            <person name="Roe R.M."/>
            <person name="Vargo E.L."/>
            <person name="Vilcinskas A."/>
            <person name="Wang J."/>
            <person name="Bornberg-Bauer E."/>
            <person name="Korb J."/>
            <person name="Zhang G."/>
            <person name="Liebig J."/>
        </authorList>
    </citation>
    <scope>NUCLEOTIDE SEQUENCE [LARGE SCALE GENOMIC DNA]</scope>
    <source>
        <tissue evidence="1">Whole organism</tissue>
    </source>
</reference>
<name>A0A067QUG2_ZOONE</name>
<dbReference type="AlphaFoldDB" id="A0A067QUG2"/>
<protein>
    <submittedName>
        <fullName evidence="1">Uncharacterized protein</fullName>
    </submittedName>
</protein>
<evidence type="ECO:0000313" key="2">
    <source>
        <dbReference type="Proteomes" id="UP000027135"/>
    </source>
</evidence>
<organism evidence="1 2">
    <name type="scientific">Zootermopsis nevadensis</name>
    <name type="common">Dampwood termite</name>
    <dbReference type="NCBI Taxonomy" id="136037"/>
    <lineage>
        <taxon>Eukaryota</taxon>
        <taxon>Metazoa</taxon>
        <taxon>Ecdysozoa</taxon>
        <taxon>Arthropoda</taxon>
        <taxon>Hexapoda</taxon>
        <taxon>Insecta</taxon>
        <taxon>Pterygota</taxon>
        <taxon>Neoptera</taxon>
        <taxon>Polyneoptera</taxon>
        <taxon>Dictyoptera</taxon>
        <taxon>Blattodea</taxon>
        <taxon>Blattoidea</taxon>
        <taxon>Termitoidae</taxon>
        <taxon>Termopsidae</taxon>
        <taxon>Zootermopsis</taxon>
    </lineage>
</organism>
<dbReference type="InParanoid" id="A0A067QUG2"/>
<accession>A0A067QUG2</accession>
<proteinExistence type="predicted"/>
<gene>
    <name evidence="1" type="ORF">L798_13346</name>
</gene>